<dbReference type="InterPro" id="IPR049428">
    <property type="entry name" value="RecA-like_N"/>
</dbReference>
<dbReference type="FunFam" id="3.40.50.300:FF:000087">
    <property type="entry name" value="Recombinase RecA"/>
    <property type="match status" value="1"/>
</dbReference>
<feature type="domain" description="RecA family profile 2" evidence="10">
    <location>
        <begin position="382"/>
        <end position="453"/>
    </location>
</feature>
<evidence type="ECO:0000256" key="3">
    <source>
        <dbReference type="ARBA" id="ARBA00022840"/>
    </source>
</evidence>
<evidence type="ECO:0000256" key="8">
    <source>
        <dbReference type="SAM" id="MobiDB-lite"/>
    </source>
</evidence>
<dbReference type="AlphaFoldDB" id="A0A1E5VJP3"/>
<dbReference type="GO" id="GO:0005524">
    <property type="term" value="F:ATP binding"/>
    <property type="evidence" value="ECO:0007669"/>
    <property type="project" value="UniProtKB-KW"/>
</dbReference>
<dbReference type="SUPFAM" id="SSF54752">
    <property type="entry name" value="RecA protein, C-terminal domain"/>
    <property type="match status" value="1"/>
</dbReference>
<reference evidence="11 12" key="1">
    <citation type="submission" date="2016-09" db="EMBL/GenBank/DDBJ databases">
        <title>The draft genome of Dichanthelium oligosanthes: A C3 panicoid grass species.</title>
        <authorList>
            <person name="Studer A.J."/>
            <person name="Schnable J.C."/>
            <person name="Brutnell T.P."/>
        </authorList>
    </citation>
    <scope>NUCLEOTIDE SEQUENCE [LARGE SCALE GENOMIC DNA]</scope>
    <source>
        <strain evidence="12">cv. Kellogg 1175</strain>
        <tissue evidence="11">Leaf</tissue>
    </source>
</reference>
<dbReference type="PROSITE" id="PS00321">
    <property type="entry name" value="RECA_1"/>
    <property type="match status" value="1"/>
</dbReference>
<dbReference type="Gene3D" id="3.40.50.300">
    <property type="entry name" value="P-loop containing nucleotide triphosphate hydrolases"/>
    <property type="match status" value="1"/>
</dbReference>
<dbReference type="InterPro" id="IPR020584">
    <property type="entry name" value="DNA_recomb/repair_RecA_CS"/>
</dbReference>
<feature type="region of interest" description="Disordered" evidence="8">
    <location>
        <begin position="506"/>
        <end position="531"/>
    </location>
</feature>
<dbReference type="InterPro" id="IPR023400">
    <property type="entry name" value="RecA_C_sf"/>
</dbReference>
<dbReference type="PRINTS" id="PR00142">
    <property type="entry name" value="RECA"/>
</dbReference>
<sequence length="546" mass="58271">MRPRRLAAAGGRRPREEADVSAEDGIGARDWYAGRTSPKVASIATTASRRCADLSAGFASQSRRIRGGNSDGDEALSPQRSNAAEAASDGVIGTRAEMDTEKSAPLGGESRQQPPMAPKGLNLTKARPPKRVLAQSYKQGICGSTFHYREFSSKVTDSSLAYAAKKKSKSSGTDSGEENMSKKDLALHQAIDQITSAFGKGAIMWLGRSQGHRDVPVVSTGSFALDMALGTGGLPKGRVIEVYGPEASGKTTLALHVIAEAQRNGGYCAFVDAEHALDPALAESIGVDTNNLLLSQPDCAEQALSLVDTLIRSGSVDVVVVDSVAALVPKTELDGEMGDAHVALQARLMSQALRKLSHSLSLSQTILLFINQTRAKVATFGFGGPTEVTSGGNALKFYASVRLNIRRIGLVKKGEETIGSQVAVKIVKNKHAPPFKTAQFEIEFGKGICRSSELVELGLKRKLVQKTGGAMYTFNDMSFRGKDNLKSYLTENESVAKDLEMKLRKLMETQGPKEQEAEDSSLSDLPEEIVAPETLSEEDLAAVVEA</sequence>
<evidence type="ECO:0000313" key="11">
    <source>
        <dbReference type="EMBL" id="OEL25351.1"/>
    </source>
</evidence>
<dbReference type="EMBL" id="LWDX02037431">
    <property type="protein sequence ID" value="OEL25351.1"/>
    <property type="molecule type" value="Genomic_DNA"/>
</dbReference>
<dbReference type="NCBIfam" id="TIGR02012">
    <property type="entry name" value="tigrfam_recA"/>
    <property type="match status" value="1"/>
</dbReference>
<evidence type="ECO:0000256" key="6">
    <source>
        <dbReference type="ARBA" id="ARBA00056887"/>
    </source>
</evidence>
<dbReference type="GO" id="GO:0003697">
    <property type="term" value="F:single-stranded DNA binding"/>
    <property type="evidence" value="ECO:0007669"/>
    <property type="project" value="InterPro"/>
</dbReference>
<dbReference type="OrthoDB" id="5957327at2759"/>
<feature type="compositionally biased region" description="Acidic residues" evidence="8">
    <location>
        <begin position="516"/>
        <end position="527"/>
    </location>
</feature>
<dbReference type="GO" id="GO:0006310">
    <property type="term" value="P:DNA recombination"/>
    <property type="evidence" value="ECO:0007669"/>
    <property type="project" value="UniProtKB-KW"/>
</dbReference>
<dbReference type="PROSITE" id="PS50163">
    <property type="entry name" value="RECA_3"/>
    <property type="match status" value="1"/>
</dbReference>
<dbReference type="PROSITE" id="PS50162">
    <property type="entry name" value="RECA_2"/>
    <property type="match status" value="1"/>
</dbReference>
<keyword evidence="3 7" id="KW-0067">ATP-binding</keyword>
<keyword evidence="5" id="KW-0233">DNA recombination</keyword>
<protein>
    <submittedName>
        <fullName evidence="11">DNA repair protein recA-like protein 3, mitochondrial</fullName>
    </submittedName>
</protein>
<feature type="domain" description="RecA family profile 1" evidence="9">
    <location>
        <begin position="214"/>
        <end position="373"/>
    </location>
</feature>
<keyword evidence="2 7" id="KW-0547">Nucleotide-binding</keyword>
<dbReference type="HAMAP" id="MF_00268">
    <property type="entry name" value="RecA"/>
    <property type="match status" value="1"/>
</dbReference>
<feature type="compositionally biased region" description="Basic and acidic residues" evidence="8">
    <location>
        <begin position="506"/>
        <end position="515"/>
    </location>
</feature>
<organism evidence="11 12">
    <name type="scientific">Dichanthelium oligosanthes</name>
    <dbReference type="NCBI Taxonomy" id="888268"/>
    <lineage>
        <taxon>Eukaryota</taxon>
        <taxon>Viridiplantae</taxon>
        <taxon>Streptophyta</taxon>
        <taxon>Embryophyta</taxon>
        <taxon>Tracheophyta</taxon>
        <taxon>Spermatophyta</taxon>
        <taxon>Magnoliopsida</taxon>
        <taxon>Liliopsida</taxon>
        <taxon>Poales</taxon>
        <taxon>Poaceae</taxon>
        <taxon>PACMAD clade</taxon>
        <taxon>Panicoideae</taxon>
        <taxon>Panicodae</taxon>
        <taxon>Paniceae</taxon>
        <taxon>Dichantheliinae</taxon>
        <taxon>Dichanthelium</taxon>
    </lineage>
</organism>
<dbReference type="STRING" id="888268.A0A1E5VJP3"/>
<evidence type="ECO:0000259" key="10">
    <source>
        <dbReference type="PROSITE" id="PS50163"/>
    </source>
</evidence>
<evidence type="ECO:0000256" key="4">
    <source>
        <dbReference type="ARBA" id="ARBA00023125"/>
    </source>
</evidence>
<keyword evidence="12" id="KW-1185">Reference proteome</keyword>
<dbReference type="PANTHER" id="PTHR45900:SF6">
    <property type="entry name" value="DNA REPAIR PROTEIN RECA HOMOLOG 3, MITOCHONDRIAL-RELATED"/>
    <property type="match status" value="1"/>
</dbReference>
<evidence type="ECO:0000256" key="2">
    <source>
        <dbReference type="ARBA" id="ARBA00022741"/>
    </source>
</evidence>
<feature type="region of interest" description="Disordered" evidence="8">
    <location>
        <begin position="56"/>
        <end position="123"/>
    </location>
</feature>
<dbReference type="InterPro" id="IPR020588">
    <property type="entry name" value="RecA_ATP-bd"/>
</dbReference>
<evidence type="ECO:0000259" key="9">
    <source>
        <dbReference type="PROSITE" id="PS50162"/>
    </source>
</evidence>
<feature type="compositionally biased region" description="Low complexity" evidence="8">
    <location>
        <begin position="1"/>
        <end position="11"/>
    </location>
</feature>
<accession>A0A1E5VJP3</accession>
<keyword evidence="4" id="KW-0238">DNA-binding</keyword>
<comment type="function">
    <text evidence="6">Involved in recombination ability and DNA strand transfer activity.</text>
</comment>
<comment type="caution">
    <text evidence="11">The sequence shown here is derived from an EMBL/GenBank/DDBJ whole genome shotgun (WGS) entry which is preliminary data.</text>
</comment>
<dbReference type="SUPFAM" id="SSF52540">
    <property type="entry name" value="P-loop containing nucleoside triphosphate hydrolases"/>
    <property type="match status" value="1"/>
</dbReference>
<evidence type="ECO:0000256" key="5">
    <source>
        <dbReference type="ARBA" id="ARBA00023172"/>
    </source>
</evidence>
<dbReference type="Pfam" id="PF21096">
    <property type="entry name" value="RecA_C"/>
    <property type="match status" value="1"/>
</dbReference>
<dbReference type="SMART" id="SM00382">
    <property type="entry name" value="AAA"/>
    <property type="match status" value="1"/>
</dbReference>
<dbReference type="GO" id="GO:0006281">
    <property type="term" value="P:DNA repair"/>
    <property type="evidence" value="ECO:0007669"/>
    <property type="project" value="InterPro"/>
</dbReference>
<dbReference type="GO" id="GO:0140664">
    <property type="term" value="F:ATP-dependent DNA damage sensor activity"/>
    <property type="evidence" value="ECO:0007669"/>
    <property type="project" value="InterPro"/>
</dbReference>
<dbReference type="PANTHER" id="PTHR45900">
    <property type="entry name" value="RECA"/>
    <property type="match status" value="1"/>
</dbReference>
<dbReference type="InterPro" id="IPR013765">
    <property type="entry name" value="DNA_recomb/repair_RecA"/>
</dbReference>
<comment type="similarity">
    <text evidence="1 7">Belongs to the RecA family.</text>
</comment>
<dbReference type="CDD" id="cd00983">
    <property type="entry name" value="RecA"/>
    <property type="match status" value="1"/>
</dbReference>
<evidence type="ECO:0000256" key="1">
    <source>
        <dbReference type="ARBA" id="ARBA00009391"/>
    </source>
</evidence>
<feature type="region of interest" description="Disordered" evidence="8">
    <location>
        <begin position="1"/>
        <end position="26"/>
    </location>
</feature>
<dbReference type="InterPro" id="IPR027417">
    <property type="entry name" value="P-loop_NTPase"/>
</dbReference>
<gene>
    <name evidence="11" type="ORF">BAE44_0013630</name>
</gene>
<dbReference type="InterPro" id="IPR049261">
    <property type="entry name" value="RecA-like_C"/>
</dbReference>
<evidence type="ECO:0000313" key="12">
    <source>
        <dbReference type="Proteomes" id="UP000095767"/>
    </source>
</evidence>
<evidence type="ECO:0000256" key="7">
    <source>
        <dbReference type="RuleBase" id="RU003422"/>
    </source>
</evidence>
<name>A0A1E5VJP3_9POAL</name>
<dbReference type="Pfam" id="PF00154">
    <property type="entry name" value="RecA_N"/>
    <property type="match status" value="1"/>
</dbReference>
<dbReference type="Proteomes" id="UP000095767">
    <property type="component" value="Unassembled WGS sequence"/>
</dbReference>
<dbReference type="InterPro" id="IPR020587">
    <property type="entry name" value="RecA_monomer-monomer_interface"/>
</dbReference>
<dbReference type="InterPro" id="IPR003593">
    <property type="entry name" value="AAA+_ATPase"/>
</dbReference>
<proteinExistence type="inferred from homology"/>